<feature type="transmembrane region" description="Helical" evidence="1">
    <location>
        <begin position="314"/>
        <end position="338"/>
    </location>
</feature>
<reference evidence="2 3" key="1">
    <citation type="submission" date="2011-03" db="EMBL/GenBank/DDBJ databases">
        <title>The complete genome of Archaeoglobus veneficus SNP6.</title>
        <authorList>
            <consortium name="US DOE Joint Genome Institute (JGI-PGF)"/>
            <person name="Lucas S."/>
            <person name="Copeland A."/>
            <person name="Lapidus A."/>
            <person name="Bruce D."/>
            <person name="Goodwin L."/>
            <person name="Pitluck S."/>
            <person name="Kyrpides N."/>
            <person name="Mavromatis K."/>
            <person name="Pagani I."/>
            <person name="Ivanova N."/>
            <person name="Mikhailova N."/>
            <person name="Lu M."/>
            <person name="Detter J.C."/>
            <person name="Tapia R."/>
            <person name="Han C."/>
            <person name="Land M."/>
            <person name="Hauser L."/>
            <person name="Markowitz V."/>
            <person name="Cheng J.-F."/>
            <person name="Hugenholtz P."/>
            <person name="Woyke T."/>
            <person name="Wu D."/>
            <person name="Spring S."/>
            <person name="Brambilla E."/>
            <person name="Klenk H.-P."/>
            <person name="Eisen J.A."/>
        </authorList>
    </citation>
    <scope>NUCLEOTIDE SEQUENCE [LARGE SCALE GENOMIC DNA]</scope>
    <source>
        <strain>SNP6</strain>
    </source>
</reference>
<keyword evidence="1" id="KW-0812">Transmembrane</keyword>
<keyword evidence="1" id="KW-1133">Transmembrane helix</keyword>
<proteinExistence type="predicted"/>
<sequence>MAKKIILLLITLLIALFLSMTPALSDRGFIPLYGYAEEKSQNAIIAWNGEKEVLILSTNFEGNAKLLEVIPLPSKPDVKKGDMESFTKIARIVAEKTRSMGPLGKGIRETRVEVIMHEKIGAHDITVVKASDAKEFREWAVKAANLSVDIPEKFIHGIENYIERGYHYFVFDIVEVNGSNSVEPIVYIFETDELYYPLEITSYSQDISSVNIYLLCYGIIDRKAIYRTGLHPIAGFEDYIELGRRDLEEISPELAIMDSAYFMYVIYHGNLSSLRDLSVSKDEVHVPTLYEKLCKWLDGLVLVQLVKFLDRTDVFGGVLISLFTITSVAGAVAASFIPARLMSLRTGRKYWYIVFAPIALILLTVRGWASLFVLAALSILGFAFLVIVIVKAIGRIL</sequence>
<dbReference type="KEGG" id="ave:Arcve_2089"/>
<evidence type="ECO:0000256" key="1">
    <source>
        <dbReference type="SAM" id="Phobius"/>
    </source>
</evidence>
<protein>
    <recommendedName>
        <fullName evidence="4">DUF2330 domain-containing protein</fullName>
    </recommendedName>
</protein>
<dbReference type="HOGENOM" id="CLU_697575_0_0_2"/>
<gene>
    <name evidence="2" type="ordered locus">Arcve_2089</name>
</gene>
<evidence type="ECO:0008006" key="4">
    <source>
        <dbReference type="Google" id="ProtNLM"/>
    </source>
</evidence>
<dbReference type="GeneID" id="25395676"/>
<dbReference type="STRING" id="693661.Arcve_2089"/>
<dbReference type="Proteomes" id="UP000008136">
    <property type="component" value="Chromosome"/>
</dbReference>
<dbReference type="EMBL" id="CP002588">
    <property type="protein sequence ID" value="AEA48078.1"/>
    <property type="molecule type" value="Genomic_DNA"/>
</dbReference>
<accession>F2KSK8</accession>
<dbReference type="RefSeq" id="WP_013684729.1">
    <property type="nucleotide sequence ID" value="NC_015320.1"/>
</dbReference>
<keyword evidence="3" id="KW-1185">Reference proteome</keyword>
<dbReference type="AlphaFoldDB" id="F2KSK8"/>
<keyword evidence="1" id="KW-0472">Membrane</keyword>
<name>F2KSK8_ARCVS</name>
<organism evidence="2 3">
    <name type="scientific">Archaeoglobus veneficus (strain DSM 11195 / SNP6)</name>
    <dbReference type="NCBI Taxonomy" id="693661"/>
    <lineage>
        <taxon>Archaea</taxon>
        <taxon>Methanobacteriati</taxon>
        <taxon>Methanobacteriota</taxon>
        <taxon>Archaeoglobi</taxon>
        <taxon>Archaeoglobales</taxon>
        <taxon>Archaeoglobaceae</taxon>
        <taxon>Archaeoglobus</taxon>
    </lineage>
</organism>
<evidence type="ECO:0000313" key="3">
    <source>
        <dbReference type="Proteomes" id="UP000008136"/>
    </source>
</evidence>
<dbReference type="eggNOG" id="arCOG13408">
    <property type="taxonomic scope" value="Archaea"/>
</dbReference>
<dbReference type="InterPro" id="IPR019283">
    <property type="entry name" value="DUF2330"/>
</dbReference>
<feature type="transmembrane region" description="Helical" evidence="1">
    <location>
        <begin position="375"/>
        <end position="394"/>
    </location>
</feature>
<dbReference type="Pfam" id="PF10092">
    <property type="entry name" value="DUF2330"/>
    <property type="match status" value="1"/>
</dbReference>
<dbReference type="OrthoDB" id="385479at2157"/>
<evidence type="ECO:0000313" key="2">
    <source>
        <dbReference type="EMBL" id="AEA48078.1"/>
    </source>
</evidence>
<feature type="transmembrane region" description="Helical" evidence="1">
    <location>
        <begin position="350"/>
        <end position="369"/>
    </location>
</feature>